<feature type="region of interest" description="Disordered" evidence="2">
    <location>
        <begin position="422"/>
        <end position="441"/>
    </location>
</feature>
<evidence type="ECO:0000256" key="1">
    <source>
        <dbReference type="SAM" id="Coils"/>
    </source>
</evidence>
<feature type="coiled-coil region" evidence="1">
    <location>
        <begin position="466"/>
        <end position="493"/>
    </location>
</feature>
<feature type="region of interest" description="Disordered" evidence="2">
    <location>
        <begin position="73"/>
        <end position="97"/>
    </location>
</feature>
<dbReference type="EMBL" id="FJUW01000078">
    <property type="protein sequence ID" value="CZT12919.1"/>
    <property type="molecule type" value="Genomic_DNA"/>
</dbReference>
<accession>A0A1E1LSS6</accession>
<feature type="coiled-coil region" evidence="1">
    <location>
        <begin position="539"/>
        <end position="613"/>
    </location>
</feature>
<feature type="compositionally biased region" description="Basic and acidic residues" evidence="2">
    <location>
        <begin position="74"/>
        <end position="86"/>
    </location>
</feature>
<evidence type="ECO:0000313" key="4">
    <source>
        <dbReference type="Proteomes" id="UP000178129"/>
    </source>
</evidence>
<organism evidence="3 4">
    <name type="scientific">Rhynchosporium graminicola</name>
    <dbReference type="NCBI Taxonomy" id="2792576"/>
    <lineage>
        <taxon>Eukaryota</taxon>
        <taxon>Fungi</taxon>
        <taxon>Dikarya</taxon>
        <taxon>Ascomycota</taxon>
        <taxon>Pezizomycotina</taxon>
        <taxon>Leotiomycetes</taxon>
        <taxon>Helotiales</taxon>
        <taxon>Ploettnerulaceae</taxon>
        <taxon>Rhynchosporium</taxon>
    </lineage>
</organism>
<keyword evidence="4" id="KW-1185">Reference proteome</keyword>
<dbReference type="Proteomes" id="UP000178129">
    <property type="component" value="Unassembled WGS sequence"/>
</dbReference>
<feature type="compositionally biased region" description="Polar residues" evidence="2">
    <location>
        <begin position="160"/>
        <end position="181"/>
    </location>
</feature>
<proteinExistence type="predicted"/>
<dbReference type="AlphaFoldDB" id="A0A1E1LSS6"/>
<dbReference type="InParanoid" id="A0A1E1LSS6"/>
<comment type="caution">
    <text evidence="3">The sequence shown here is derived from an EMBL/GenBank/DDBJ whole genome shotgun (WGS) entry which is preliminary data.</text>
</comment>
<keyword evidence="1" id="KW-0175">Coiled coil</keyword>
<evidence type="ECO:0000256" key="2">
    <source>
        <dbReference type="SAM" id="MobiDB-lite"/>
    </source>
</evidence>
<gene>
    <name evidence="3" type="ORF">RCO7_09297</name>
</gene>
<reference evidence="4" key="1">
    <citation type="submission" date="2016-03" db="EMBL/GenBank/DDBJ databases">
        <authorList>
            <person name="Ploux O."/>
        </authorList>
    </citation>
    <scope>NUCLEOTIDE SEQUENCE [LARGE SCALE GENOMIC DNA]</scope>
    <source>
        <strain evidence="4">UK7</strain>
    </source>
</reference>
<evidence type="ECO:0000313" key="3">
    <source>
        <dbReference type="EMBL" id="CZT12919.1"/>
    </source>
</evidence>
<feature type="region of interest" description="Disordered" evidence="2">
    <location>
        <begin position="160"/>
        <end position="183"/>
    </location>
</feature>
<sequence>MSGNSSNTQDSFAKKNKKKIGRLGARLAAQMLMQDPSLNINAVTCAPATTPASQVTKTEECVDSIAVSGFLTSGEKERASKDEKDTAGGPTLSSVPSLAASIHNPASVKNVSYSDNSAPFTSTYAGSEAANGGYGTAERASAAPLPAHLEMSWEQNSLDYDKNNSTSRPHSASSMSGSKISWTKDDVKKDESVAQEAIINARPKLALPRSRPAQPSQRRIPPISVQVLPKEAPVSVPAARSRFTFMNFRDTQEVDEPVTTNTIIPYSTPILTFSAVPTGGMATWAGGAPSPKTAVPVFPTPSTAPVKIIASSTNQTQIEVVADYSQKGQSEREKATGRKKPQLITSSGAPNLAVLAEAGAKISGAELPQIEHVTDTPLGSALVNIRTVVEFVETTPEYTSPKDIPSTDLALQAVAIDEVSDIEKSSPVADSSPPGSNLPHVTPNLETDYFFTQDTLLLRTKEEKAVDILMKEVEANRDRVAELEEMFLAARDEKIIEIMGGEIFLTEIKPLTVECFENNYLAANTLREELAARPTQDDFDAMVAKVEKLETKISDVRSEHAEKLETETSDLISEYTFALKSEADKLQLANKKIEDLSAELEETKPKIKKSENQLEMSLYRLTL</sequence>
<name>A0A1E1LSS6_9HELO</name>
<protein>
    <submittedName>
        <fullName evidence="3">Uncharacterized protein</fullName>
    </submittedName>
</protein>